<protein>
    <submittedName>
        <fullName evidence="5">MarR family transcriptional regulator</fullName>
    </submittedName>
</protein>
<dbReference type="Proteomes" id="UP000292781">
    <property type="component" value="Unassembled WGS sequence"/>
</dbReference>
<dbReference type="PANTHER" id="PTHR42756:SF1">
    <property type="entry name" value="TRANSCRIPTIONAL REPRESSOR OF EMRAB OPERON"/>
    <property type="match status" value="1"/>
</dbReference>
<gene>
    <name evidence="5" type="ORF">EYW49_17185</name>
</gene>
<feature type="domain" description="HTH marR-type" evidence="4">
    <location>
        <begin position="10"/>
        <end position="142"/>
    </location>
</feature>
<dbReference type="InterPro" id="IPR036388">
    <property type="entry name" value="WH-like_DNA-bd_sf"/>
</dbReference>
<organism evidence="5 6">
    <name type="scientific">Siculibacillus lacustris</name>
    <dbReference type="NCBI Taxonomy" id="1549641"/>
    <lineage>
        <taxon>Bacteria</taxon>
        <taxon>Pseudomonadati</taxon>
        <taxon>Pseudomonadota</taxon>
        <taxon>Alphaproteobacteria</taxon>
        <taxon>Hyphomicrobiales</taxon>
        <taxon>Ancalomicrobiaceae</taxon>
        <taxon>Siculibacillus</taxon>
    </lineage>
</organism>
<dbReference type="OrthoDB" id="511972at2"/>
<dbReference type="Pfam" id="PF12802">
    <property type="entry name" value="MarR_2"/>
    <property type="match status" value="1"/>
</dbReference>
<keyword evidence="1" id="KW-0805">Transcription regulation</keyword>
<dbReference type="InterPro" id="IPR000835">
    <property type="entry name" value="HTH_MarR-typ"/>
</dbReference>
<dbReference type="SUPFAM" id="SSF46785">
    <property type="entry name" value="Winged helix' DNA-binding domain"/>
    <property type="match status" value="1"/>
</dbReference>
<dbReference type="EMBL" id="SJFN01000030">
    <property type="protein sequence ID" value="TBW34835.1"/>
    <property type="molecule type" value="Genomic_DNA"/>
</dbReference>
<reference evidence="5 6" key="1">
    <citation type="submission" date="2019-02" db="EMBL/GenBank/DDBJ databases">
        <title>Siculibacillus lacustris gen. nov., sp. nov., a new rosette-forming bacterium isolated from a freshwater crater lake (Lake St. Ana, Romania).</title>
        <authorList>
            <person name="Felfoldi T."/>
            <person name="Marton Z."/>
            <person name="Szabo A."/>
            <person name="Mentes A."/>
            <person name="Boka K."/>
            <person name="Marialigeti K."/>
            <person name="Mathe I."/>
            <person name="Koncz M."/>
            <person name="Schumann P."/>
            <person name="Toth E."/>
        </authorList>
    </citation>
    <scope>NUCLEOTIDE SEQUENCE [LARGE SCALE GENOMIC DNA]</scope>
    <source>
        <strain evidence="5 6">SA-279</strain>
    </source>
</reference>
<evidence type="ECO:0000313" key="5">
    <source>
        <dbReference type="EMBL" id="TBW34835.1"/>
    </source>
</evidence>
<evidence type="ECO:0000256" key="2">
    <source>
        <dbReference type="ARBA" id="ARBA00023125"/>
    </source>
</evidence>
<keyword evidence="2" id="KW-0238">DNA-binding</keyword>
<keyword evidence="6" id="KW-1185">Reference proteome</keyword>
<evidence type="ECO:0000256" key="3">
    <source>
        <dbReference type="ARBA" id="ARBA00023163"/>
    </source>
</evidence>
<dbReference type="PANTHER" id="PTHR42756">
    <property type="entry name" value="TRANSCRIPTIONAL REGULATOR, MARR"/>
    <property type="match status" value="1"/>
</dbReference>
<dbReference type="PRINTS" id="PR00598">
    <property type="entry name" value="HTHMARR"/>
</dbReference>
<dbReference type="PROSITE" id="PS50995">
    <property type="entry name" value="HTH_MARR_2"/>
    <property type="match status" value="1"/>
</dbReference>
<evidence type="ECO:0000313" key="6">
    <source>
        <dbReference type="Proteomes" id="UP000292781"/>
    </source>
</evidence>
<evidence type="ECO:0000259" key="4">
    <source>
        <dbReference type="PROSITE" id="PS50995"/>
    </source>
</evidence>
<dbReference type="GO" id="GO:0003677">
    <property type="term" value="F:DNA binding"/>
    <property type="evidence" value="ECO:0007669"/>
    <property type="project" value="UniProtKB-KW"/>
</dbReference>
<name>A0A4Q9VJ51_9HYPH</name>
<dbReference type="Gene3D" id="1.10.10.10">
    <property type="entry name" value="Winged helix-like DNA-binding domain superfamily/Winged helix DNA-binding domain"/>
    <property type="match status" value="1"/>
</dbReference>
<dbReference type="InterPro" id="IPR036390">
    <property type="entry name" value="WH_DNA-bd_sf"/>
</dbReference>
<keyword evidence="3" id="KW-0804">Transcription</keyword>
<dbReference type="AlphaFoldDB" id="A0A4Q9VJ51"/>
<comment type="caution">
    <text evidence="5">The sequence shown here is derived from an EMBL/GenBank/DDBJ whole genome shotgun (WGS) entry which is preliminary data.</text>
</comment>
<sequence>MQGPMTAKSASPIGYLANKAARAFNRTMERRLRELGVLPAQFPVLLALEDGCARSQKSLVEIVGTEQPTMVVNLARMERDGLISRETDPADRRSTLIRLTPDAIAKAKSVAAIRDEINASASQGLSIDEVASLRLFLLYIIDNLNKYQ</sequence>
<accession>A0A4Q9VJ51</accession>
<proteinExistence type="predicted"/>
<dbReference type="GO" id="GO:0003700">
    <property type="term" value="F:DNA-binding transcription factor activity"/>
    <property type="evidence" value="ECO:0007669"/>
    <property type="project" value="InterPro"/>
</dbReference>
<evidence type="ECO:0000256" key="1">
    <source>
        <dbReference type="ARBA" id="ARBA00023015"/>
    </source>
</evidence>
<dbReference type="SMART" id="SM00347">
    <property type="entry name" value="HTH_MARR"/>
    <property type="match status" value="1"/>
</dbReference>